<dbReference type="InterPro" id="IPR019224">
    <property type="entry name" value="DUF2148"/>
</dbReference>
<proteinExistence type="predicted"/>
<evidence type="ECO:0000256" key="2">
    <source>
        <dbReference type="ARBA" id="ARBA00022723"/>
    </source>
</evidence>
<dbReference type="Pfam" id="PF09918">
    <property type="entry name" value="DUF2148"/>
    <property type="match status" value="1"/>
</dbReference>
<dbReference type="GO" id="GO:0016491">
    <property type="term" value="F:oxidoreductase activity"/>
    <property type="evidence" value="ECO:0007669"/>
    <property type="project" value="InterPro"/>
</dbReference>
<dbReference type="GO" id="GO:0046872">
    <property type="term" value="F:metal ion binding"/>
    <property type="evidence" value="ECO:0007669"/>
    <property type="project" value="UniProtKB-KW"/>
</dbReference>
<dbReference type="SUPFAM" id="SSF55469">
    <property type="entry name" value="FMN-dependent nitroreductase-like"/>
    <property type="match status" value="1"/>
</dbReference>
<dbReference type="InterPro" id="IPR000415">
    <property type="entry name" value="Nitroreductase-like"/>
</dbReference>
<protein>
    <recommendedName>
        <fullName evidence="5">4Fe-4S domain-containing protein</fullName>
    </recommendedName>
</protein>
<organism evidence="6 7">
    <name type="scientific">Alkalidesulfovibrio alkalitolerans DSM 16529</name>
    <dbReference type="NCBI Taxonomy" id="1121439"/>
    <lineage>
        <taxon>Bacteria</taxon>
        <taxon>Pseudomonadati</taxon>
        <taxon>Thermodesulfobacteriota</taxon>
        <taxon>Desulfovibrionia</taxon>
        <taxon>Desulfovibrionales</taxon>
        <taxon>Desulfovibrionaceae</taxon>
        <taxon>Alkalidesulfovibrio</taxon>
    </lineage>
</organism>
<dbReference type="PROSITE" id="PS51656">
    <property type="entry name" value="4FE4S"/>
    <property type="match status" value="1"/>
</dbReference>
<dbReference type="PANTHER" id="PTHR40101:SF1">
    <property type="entry name" value="4FE-4S DOMAIN-CONTAINING PROTEIN"/>
    <property type="match status" value="1"/>
</dbReference>
<dbReference type="Gene3D" id="3.40.109.10">
    <property type="entry name" value="NADH Oxidase"/>
    <property type="match status" value="1"/>
</dbReference>
<evidence type="ECO:0000313" key="7">
    <source>
        <dbReference type="Proteomes" id="UP000014975"/>
    </source>
</evidence>
<name>S7UG77_9BACT</name>
<reference evidence="6 7" key="1">
    <citation type="journal article" date="2013" name="Genome Announc.">
        <title>Draft genome sequences for three mercury-methylating, sulfate-reducing bacteria.</title>
        <authorList>
            <person name="Brown S.D."/>
            <person name="Hurt R.A.Jr."/>
            <person name="Gilmour C.C."/>
            <person name="Elias D.A."/>
        </authorList>
    </citation>
    <scope>NUCLEOTIDE SEQUENCE [LARGE SCALE GENOMIC DNA]</scope>
    <source>
        <strain evidence="6 7">DSM 16529</strain>
    </source>
</reference>
<evidence type="ECO:0000256" key="4">
    <source>
        <dbReference type="ARBA" id="ARBA00023014"/>
    </source>
</evidence>
<keyword evidence="2" id="KW-0479">Metal-binding</keyword>
<dbReference type="AlphaFoldDB" id="S7UG77"/>
<dbReference type="Proteomes" id="UP000014975">
    <property type="component" value="Unassembled WGS sequence"/>
</dbReference>
<dbReference type="GO" id="GO:0051539">
    <property type="term" value="F:4 iron, 4 sulfur cluster binding"/>
    <property type="evidence" value="ECO:0007669"/>
    <property type="project" value="UniProtKB-KW"/>
</dbReference>
<gene>
    <name evidence="6" type="ORF">dsat_0235</name>
</gene>
<keyword evidence="3" id="KW-0408">Iron</keyword>
<dbReference type="PATRIC" id="fig|1121439.3.peg.1584"/>
<dbReference type="InterPro" id="IPR007202">
    <property type="entry name" value="4Fe-4S_dom"/>
</dbReference>
<accession>S7UG77</accession>
<comment type="caution">
    <text evidence="6">The sequence shown here is derived from an EMBL/GenBank/DDBJ whole genome shotgun (WGS) entry which is preliminary data.</text>
</comment>
<keyword evidence="4" id="KW-0411">Iron-sulfur</keyword>
<keyword evidence="1" id="KW-0004">4Fe-4S</keyword>
<evidence type="ECO:0000256" key="1">
    <source>
        <dbReference type="ARBA" id="ARBA00022485"/>
    </source>
</evidence>
<evidence type="ECO:0000259" key="5">
    <source>
        <dbReference type="PROSITE" id="PS51656"/>
    </source>
</evidence>
<evidence type="ECO:0000313" key="6">
    <source>
        <dbReference type="EMBL" id="EPR32794.1"/>
    </source>
</evidence>
<dbReference type="EMBL" id="ATHI01000026">
    <property type="protein sequence ID" value="EPR32794.1"/>
    <property type="molecule type" value="Genomic_DNA"/>
</dbReference>
<dbReference type="RefSeq" id="WP_020886929.1">
    <property type="nucleotide sequence ID" value="NZ_ATHI01000026.1"/>
</dbReference>
<dbReference type="STRING" id="1121439.dsat_0235"/>
<dbReference type="Pfam" id="PF04060">
    <property type="entry name" value="FeS"/>
    <property type="match status" value="1"/>
</dbReference>
<sequence>MSKESMKDAAVTAARMLAGSMRTAPKAGGKDFLEIVVVEDDATLARIAQAMKEFAPKSTNEAYWLRDADNIANTQALVLVGLRESNLAGYDCGACGYPTCKDMATNRKMIAKEMGYGGPHCMMRMIDIGCALASAAKTAALLSVDSRVQQRVGAAARALGVIEADVVMGLPVGYYGKSIFHDRQAAKK</sequence>
<dbReference type="eggNOG" id="COG4739">
    <property type="taxonomic scope" value="Bacteria"/>
</dbReference>
<feature type="domain" description="4Fe-4S" evidence="5">
    <location>
        <begin position="75"/>
        <end position="138"/>
    </location>
</feature>
<keyword evidence="7" id="KW-1185">Reference proteome</keyword>
<evidence type="ECO:0000256" key="3">
    <source>
        <dbReference type="ARBA" id="ARBA00023004"/>
    </source>
</evidence>
<dbReference type="PANTHER" id="PTHR40101">
    <property type="entry name" value="CONSERVED PROTEIN"/>
    <property type="match status" value="1"/>
</dbReference>